<dbReference type="Proteomes" id="UP001589748">
    <property type="component" value="Unassembled WGS sequence"/>
</dbReference>
<evidence type="ECO:0000259" key="5">
    <source>
        <dbReference type="SMART" id="SM00226"/>
    </source>
</evidence>
<reference evidence="6 7" key="1">
    <citation type="submission" date="2024-09" db="EMBL/GenBank/DDBJ databases">
        <authorList>
            <person name="Sun Q."/>
            <person name="Mori K."/>
        </authorList>
    </citation>
    <scope>NUCLEOTIDE SEQUENCE [LARGE SCALE GENOMIC DNA]</scope>
    <source>
        <strain evidence="6 7">TISTR 1856</strain>
    </source>
</reference>
<dbReference type="InterPro" id="IPR017867">
    <property type="entry name" value="Tyr_phospatase_low_mol_wt"/>
</dbReference>
<keyword evidence="4" id="KW-0904">Protein phosphatase</keyword>
<dbReference type="CDD" id="cd16343">
    <property type="entry name" value="LMWPTP"/>
    <property type="match status" value="1"/>
</dbReference>
<dbReference type="PANTHER" id="PTHR11717">
    <property type="entry name" value="LOW MOLECULAR WEIGHT PROTEIN TYROSINE PHOSPHATASE"/>
    <property type="match status" value="1"/>
</dbReference>
<dbReference type="InterPro" id="IPR036196">
    <property type="entry name" value="Ptyr_pPase_sf"/>
</dbReference>
<dbReference type="SMART" id="SM00226">
    <property type="entry name" value="LMWPc"/>
    <property type="match status" value="1"/>
</dbReference>
<evidence type="ECO:0000256" key="2">
    <source>
        <dbReference type="ARBA" id="ARBA00013064"/>
    </source>
</evidence>
<organism evidence="6 7">
    <name type="scientific">Kineococcus gynurae</name>
    <dbReference type="NCBI Taxonomy" id="452979"/>
    <lineage>
        <taxon>Bacteria</taxon>
        <taxon>Bacillati</taxon>
        <taxon>Actinomycetota</taxon>
        <taxon>Actinomycetes</taxon>
        <taxon>Kineosporiales</taxon>
        <taxon>Kineosporiaceae</taxon>
        <taxon>Kineococcus</taxon>
    </lineage>
</organism>
<accession>A0ABV5LWT7</accession>
<dbReference type="PANTHER" id="PTHR11717:SF7">
    <property type="entry name" value="LOW MOLECULAR WEIGHT PHOSPHOTYROSINE PROTEIN PHOSPHATASE"/>
    <property type="match status" value="1"/>
</dbReference>
<dbReference type="SUPFAM" id="SSF52788">
    <property type="entry name" value="Phosphotyrosine protein phosphatases I"/>
    <property type="match status" value="1"/>
</dbReference>
<comment type="caution">
    <text evidence="6">The sequence shown here is derived from an EMBL/GenBank/DDBJ whole genome shotgun (WGS) entry which is preliminary data.</text>
</comment>
<keyword evidence="7" id="KW-1185">Reference proteome</keyword>
<dbReference type="PRINTS" id="PR00719">
    <property type="entry name" value="LMWPTPASE"/>
</dbReference>
<keyword evidence="3 6" id="KW-0378">Hydrolase</keyword>
<dbReference type="InterPro" id="IPR050438">
    <property type="entry name" value="LMW_PTPase"/>
</dbReference>
<evidence type="ECO:0000313" key="6">
    <source>
        <dbReference type="EMBL" id="MFB9378558.1"/>
    </source>
</evidence>
<dbReference type="EC" id="3.1.3.48" evidence="2"/>
<dbReference type="EMBL" id="JBHMDM010000007">
    <property type="protein sequence ID" value="MFB9378558.1"/>
    <property type="molecule type" value="Genomic_DNA"/>
</dbReference>
<dbReference type="Gene3D" id="3.40.50.2300">
    <property type="match status" value="1"/>
</dbReference>
<dbReference type="RefSeq" id="WP_380138027.1">
    <property type="nucleotide sequence ID" value="NZ_JBHLUI010000008.1"/>
</dbReference>
<dbReference type="Pfam" id="PF01451">
    <property type="entry name" value="LMWPc"/>
    <property type="match status" value="1"/>
</dbReference>
<evidence type="ECO:0000256" key="3">
    <source>
        <dbReference type="ARBA" id="ARBA00022801"/>
    </source>
</evidence>
<evidence type="ECO:0000256" key="1">
    <source>
        <dbReference type="ARBA" id="ARBA00011063"/>
    </source>
</evidence>
<evidence type="ECO:0000313" key="7">
    <source>
        <dbReference type="Proteomes" id="UP001589748"/>
    </source>
</evidence>
<gene>
    <name evidence="6" type="ORF">ACFFVI_16460</name>
</gene>
<dbReference type="InterPro" id="IPR023485">
    <property type="entry name" value="Ptyr_pPase"/>
</dbReference>
<proteinExistence type="inferred from homology"/>
<protein>
    <recommendedName>
        <fullName evidence="2">protein-tyrosine-phosphatase</fullName>
        <ecNumber evidence="2">3.1.3.48</ecNumber>
    </recommendedName>
</protein>
<evidence type="ECO:0000256" key="4">
    <source>
        <dbReference type="ARBA" id="ARBA00022912"/>
    </source>
</evidence>
<comment type="similarity">
    <text evidence="1">Belongs to the low molecular weight phosphotyrosine protein phosphatase family.</text>
</comment>
<feature type="domain" description="Phosphotyrosine protein phosphatase I" evidence="5">
    <location>
        <begin position="1"/>
        <end position="156"/>
    </location>
</feature>
<name>A0ABV5LWT7_9ACTN</name>
<dbReference type="GO" id="GO:0004725">
    <property type="term" value="F:protein tyrosine phosphatase activity"/>
    <property type="evidence" value="ECO:0007669"/>
    <property type="project" value="UniProtKB-EC"/>
</dbReference>
<sequence length="175" mass="19044">MTVCTGNICRSPMAEVVLRARLAEAGLADRVVVDSSGISDEEHGNPVDPRAASVLREHGYEVPRHRAHQATRDELGARDLLLAMTARHARWLRTQAPDADAAARVRLYRSFDPEAPQAEEVDEAVLDIADPWYGDRDDFVLTLREVEAAADGVVEHVRGLLASGSAEDPGRSGRA</sequence>